<evidence type="ECO:0000259" key="1">
    <source>
        <dbReference type="Pfam" id="PF01243"/>
    </source>
</evidence>
<dbReference type="InterPro" id="IPR012349">
    <property type="entry name" value="Split_barrel_FMN-bd"/>
</dbReference>
<evidence type="ECO:0000313" key="2">
    <source>
        <dbReference type="EMBL" id="MEK8089324.1"/>
    </source>
</evidence>
<dbReference type="GO" id="GO:0004733">
    <property type="term" value="F:pyridoxamine phosphate oxidase activity"/>
    <property type="evidence" value="ECO:0007669"/>
    <property type="project" value="UniProtKB-EC"/>
</dbReference>
<dbReference type="EMBL" id="JBBPCO010000004">
    <property type="protein sequence ID" value="MEK8089324.1"/>
    <property type="molecule type" value="Genomic_DNA"/>
</dbReference>
<dbReference type="PANTHER" id="PTHR42815:SF2">
    <property type="entry name" value="FAD-BINDING, PUTATIVE (AFU_ORTHOLOGUE AFUA_6G07600)-RELATED"/>
    <property type="match status" value="1"/>
</dbReference>
<dbReference type="RefSeq" id="WP_341370382.1">
    <property type="nucleotide sequence ID" value="NZ_JBBPCO010000004.1"/>
</dbReference>
<dbReference type="PANTHER" id="PTHR42815">
    <property type="entry name" value="FAD-BINDING, PUTATIVE (AFU_ORTHOLOGUE AFUA_6G07600)-RELATED"/>
    <property type="match status" value="1"/>
</dbReference>
<proteinExistence type="predicted"/>
<dbReference type="Gene3D" id="2.30.110.10">
    <property type="entry name" value="Electron Transport, Fmn-binding Protein, Chain A"/>
    <property type="match status" value="1"/>
</dbReference>
<protein>
    <submittedName>
        <fullName evidence="2">Pyridoxamine 5'-phosphate oxidase family protein</fullName>
        <ecNumber evidence="2">1.-.-.-</ecNumber>
        <ecNumber evidence="2">1.4.3.5</ecNumber>
    </submittedName>
</protein>
<comment type="caution">
    <text evidence="2">The sequence shown here is derived from an EMBL/GenBank/DDBJ whole genome shotgun (WGS) entry which is preliminary data.</text>
</comment>
<evidence type="ECO:0000313" key="3">
    <source>
        <dbReference type="Proteomes" id="UP001446205"/>
    </source>
</evidence>
<keyword evidence="2" id="KW-0560">Oxidoreductase</keyword>
<dbReference type="SUPFAM" id="SSF50475">
    <property type="entry name" value="FMN-binding split barrel"/>
    <property type="match status" value="1"/>
</dbReference>
<feature type="domain" description="Pyridoxamine 5'-phosphate oxidase N-terminal" evidence="1">
    <location>
        <begin position="33"/>
        <end position="132"/>
    </location>
</feature>
<keyword evidence="3" id="KW-1185">Reference proteome</keyword>
<accession>A0ABU9D7C9</accession>
<sequence length="165" mass="18472">MLFHNGVQAAQKRFADVERAHRIAEMMGDVSTLDPEQQAFLESLPFFFLATADGRGNIQCNFKGGGPGVIEVVDSRTICYPEYGGNDLMLSLGNMLIHPYIGVLALSFDPPRRLKLSGRAEIVSPEEYRGRLAVEGVRVFVRIHLTQVIRNCSRRIPRLETVKNN</sequence>
<dbReference type="InterPro" id="IPR011576">
    <property type="entry name" value="Pyridox_Oxase_N"/>
</dbReference>
<dbReference type="Pfam" id="PF01243">
    <property type="entry name" value="PNPOx_N"/>
    <property type="match status" value="1"/>
</dbReference>
<name>A0ABU9D7C9_9PROT</name>
<dbReference type="Proteomes" id="UP001446205">
    <property type="component" value="Unassembled WGS sequence"/>
</dbReference>
<gene>
    <name evidence="2" type="ORF">WOB96_06045</name>
</gene>
<dbReference type="EC" id="1.-.-.-" evidence="2"/>
<dbReference type="EC" id="1.4.3.5" evidence="2"/>
<organism evidence="2 3">
    <name type="scientific">Thermithiobacillus plumbiphilus</name>
    <dbReference type="NCBI Taxonomy" id="1729899"/>
    <lineage>
        <taxon>Bacteria</taxon>
        <taxon>Pseudomonadati</taxon>
        <taxon>Pseudomonadota</taxon>
        <taxon>Acidithiobacillia</taxon>
        <taxon>Acidithiobacillales</taxon>
        <taxon>Thermithiobacillaceae</taxon>
        <taxon>Thermithiobacillus</taxon>
    </lineage>
</organism>
<reference evidence="2 3" key="1">
    <citation type="submission" date="2024-04" db="EMBL/GenBank/DDBJ databases">
        <authorList>
            <person name="Abashina T."/>
            <person name="Shaikin A."/>
        </authorList>
    </citation>
    <scope>NUCLEOTIDE SEQUENCE [LARGE SCALE GENOMIC DNA]</scope>
    <source>
        <strain evidence="2 3">AAFK</strain>
    </source>
</reference>